<dbReference type="InterPro" id="IPR036318">
    <property type="entry name" value="FAD-bd_PCMH-like_sf"/>
</dbReference>
<keyword evidence="5 9" id="KW-1133">Transmembrane helix</keyword>
<evidence type="ECO:0008006" key="15">
    <source>
        <dbReference type="Google" id="ProtNLM"/>
    </source>
</evidence>
<accession>A0A2U8FEY9</accession>
<dbReference type="RefSeq" id="WP_108911637.1">
    <property type="nucleotide sequence ID" value="NZ_CP021886.1"/>
</dbReference>
<evidence type="ECO:0000256" key="8">
    <source>
        <dbReference type="PROSITE-ProRule" id="PRU00703"/>
    </source>
</evidence>
<keyword evidence="2" id="KW-1003">Cell membrane</keyword>
<dbReference type="PANTHER" id="PTHR43099">
    <property type="entry name" value="UPF0053 PROTEIN YRKA"/>
    <property type="match status" value="1"/>
</dbReference>
<evidence type="ECO:0000256" key="2">
    <source>
        <dbReference type="ARBA" id="ARBA00022475"/>
    </source>
</evidence>
<gene>
    <name evidence="13" type="ORF">CDV25_08865</name>
</gene>
<dbReference type="InterPro" id="IPR005170">
    <property type="entry name" value="Transptr-assoc_dom"/>
</dbReference>
<evidence type="ECO:0000256" key="3">
    <source>
        <dbReference type="ARBA" id="ARBA00022692"/>
    </source>
</evidence>
<dbReference type="Proteomes" id="UP000244890">
    <property type="component" value="Chromosome"/>
</dbReference>
<dbReference type="PROSITE" id="PS51371">
    <property type="entry name" value="CBS"/>
    <property type="match status" value="2"/>
</dbReference>
<organism evidence="13 14">
    <name type="scientific">Helicobacter apodemus</name>
    <dbReference type="NCBI Taxonomy" id="135569"/>
    <lineage>
        <taxon>Bacteria</taxon>
        <taxon>Pseudomonadati</taxon>
        <taxon>Campylobacterota</taxon>
        <taxon>Epsilonproteobacteria</taxon>
        <taxon>Campylobacterales</taxon>
        <taxon>Helicobacteraceae</taxon>
        <taxon>Helicobacter</taxon>
    </lineage>
</organism>
<evidence type="ECO:0000259" key="12">
    <source>
        <dbReference type="PROSITE" id="PS51846"/>
    </source>
</evidence>
<dbReference type="InterPro" id="IPR046342">
    <property type="entry name" value="CBS_dom_sf"/>
</dbReference>
<protein>
    <recommendedName>
        <fullName evidence="15">HlyC/CorC family transporter</fullName>
    </recommendedName>
</protein>
<dbReference type="SUPFAM" id="SSF54631">
    <property type="entry name" value="CBS-domain pair"/>
    <property type="match status" value="1"/>
</dbReference>
<dbReference type="InterPro" id="IPR000644">
    <property type="entry name" value="CBS_dom"/>
</dbReference>
<feature type="transmembrane region" description="Helical" evidence="10">
    <location>
        <begin position="147"/>
        <end position="168"/>
    </location>
</feature>
<dbReference type="GO" id="GO:0050660">
    <property type="term" value="F:flavin adenine dinucleotide binding"/>
    <property type="evidence" value="ECO:0007669"/>
    <property type="project" value="InterPro"/>
</dbReference>
<keyword evidence="3 9" id="KW-0812">Transmembrane</keyword>
<dbReference type="Gene3D" id="3.30.465.10">
    <property type="match status" value="1"/>
</dbReference>
<evidence type="ECO:0000259" key="11">
    <source>
        <dbReference type="PROSITE" id="PS51371"/>
    </source>
</evidence>
<dbReference type="InterPro" id="IPR044751">
    <property type="entry name" value="Ion_transp-like_CBS"/>
</dbReference>
<dbReference type="PANTHER" id="PTHR43099:SF2">
    <property type="entry name" value="UPF0053 PROTEIN YRKA"/>
    <property type="match status" value="1"/>
</dbReference>
<evidence type="ECO:0000256" key="1">
    <source>
        <dbReference type="ARBA" id="ARBA00004651"/>
    </source>
</evidence>
<dbReference type="PROSITE" id="PS51846">
    <property type="entry name" value="CNNM"/>
    <property type="match status" value="1"/>
</dbReference>
<dbReference type="Pfam" id="PF00571">
    <property type="entry name" value="CBS"/>
    <property type="match status" value="2"/>
</dbReference>
<dbReference type="InterPro" id="IPR016169">
    <property type="entry name" value="FAD-bd_PCMH_sub2"/>
</dbReference>
<feature type="domain" description="CBS" evidence="11">
    <location>
        <begin position="225"/>
        <end position="287"/>
    </location>
</feature>
<feature type="transmembrane region" description="Helical" evidence="10">
    <location>
        <begin position="6"/>
        <end position="30"/>
    </location>
</feature>
<dbReference type="SMART" id="SM01091">
    <property type="entry name" value="CorC_HlyC"/>
    <property type="match status" value="1"/>
</dbReference>
<comment type="subcellular location">
    <subcellularLocation>
        <location evidence="1">Cell membrane</location>
        <topology evidence="1">Multi-pass membrane protein</topology>
    </subcellularLocation>
</comment>
<keyword evidence="6 8" id="KW-0129">CBS domain</keyword>
<dbReference type="Pfam" id="PF03471">
    <property type="entry name" value="CorC_HlyC"/>
    <property type="match status" value="1"/>
</dbReference>
<dbReference type="GO" id="GO:0005886">
    <property type="term" value="C:plasma membrane"/>
    <property type="evidence" value="ECO:0007669"/>
    <property type="project" value="UniProtKB-SubCell"/>
</dbReference>
<reference evidence="13 14" key="1">
    <citation type="submission" date="2017-06" db="EMBL/GenBank/DDBJ databases">
        <title>Complete genome of Helicobacter apodemus.</title>
        <authorList>
            <person name="Cho S."/>
        </authorList>
    </citation>
    <scope>NUCLEOTIDE SEQUENCE [LARGE SCALE GENOMIC DNA]</scope>
    <source>
        <strain evidence="14">SNUVETPUB-15-01</strain>
    </source>
</reference>
<evidence type="ECO:0000256" key="4">
    <source>
        <dbReference type="ARBA" id="ARBA00022737"/>
    </source>
</evidence>
<feature type="transmembrane region" description="Helical" evidence="10">
    <location>
        <begin position="101"/>
        <end position="126"/>
    </location>
</feature>
<keyword evidence="4" id="KW-0677">Repeat</keyword>
<dbReference type="FunFam" id="3.10.580.10:FF:000002">
    <property type="entry name" value="Magnesium/cobalt efflux protein CorC"/>
    <property type="match status" value="1"/>
</dbReference>
<evidence type="ECO:0000256" key="6">
    <source>
        <dbReference type="ARBA" id="ARBA00023122"/>
    </source>
</evidence>
<dbReference type="OrthoDB" id="9798188at2"/>
<proteinExistence type="predicted"/>
<dbReference type="KEGG" id="had:CDV25_08865"/>
<evidence type="ECO:0000313" key="13">
    <source>
        <dbReference type="EMBL" id="AWI34861.1"/>
    </source>
</evidence>
<dbReference type="Gene3D" id="3.10.580.10">
    <property type="entry name" value="CBS-domain"/>
    <property type="match status" value="1"/>
</dbReference>
<dbReference type="InterPro" id="IPR002550">
    <property type="entry name" value="CNNM"/>
</dbReference>
<dbReference type="Pfam" id="PF01595">
    <property type="entry name" value="CNNM"/>
    <property type="match status" value="1"/>
</dbReference>
<keyword evidence="7 9" id="KW-0472">Membrane</keyword>
<evidence type="ECO:0000313" key="14">
    <source>
        <dbReference type="Proteomes" id="UP000244890"/>
    </source>
</evidence>
<evidence type="ECO:0000256" key="7">
    <source>
        <dbReference type="ARBA" id="ARBA00023136"/>
    </source>
</evidence>
<dbReference type="InterPro" id="IPR051676">
    <property type="entry name" value="UPF0053_domain"/>
</dbReference>
<evidence type="ECO:0000256" key="9">
    <source>
        <dbReference type="PROSITE-ProRule" id="PRU01193"/>
    </source>
</evidence>
<feature type="domain" description="CBS" evidence="11">
    <location>
        <begin position="290"/>
        <end position="347"/>
    </location>
</feature>
<name>A0A2U8FEY9_9HELI</name>
<feature type="domain" description="CNNM transmembrane" evidence="12">
    <location>
        <begin position="1"/>
        <end position="206"/>
    </location>
</feature>
<dbReference type="EMBL" id="CP021886">
    <property type="protein sequence ID" value="AWI34861.1"/>
    <property type="molecule type" value="Genomic_DNA"/>
</dbReference>
<dbReference type="AlphaFoldDB" id="A0A2U8FEY9"/>
<evidence type="ECO:0000256" key="10">
    <source>
        <dbReference type="SAM" id="Phobius"/>
    </source>
</evidence>
<evidence type="ECO:0000256" key="5">
    <source>
        <dbReference type="ARBA" id="ARBA00022989"/>
    </source>
</evidence>
<dbReference type="SUPFAM" id="SSF56176">
    <property type="entry name" value="FAD-binding/transporter-associated domain-like"/>
    <property type="match status" value="1"/>
</dbReference>
<dbReference type="CDD" id="cd04590">
    <property type="entry name" value="CBS_pair_CorC_HlyC_assoc"/>
    <property type="match status" value="1"/>
</dbReference>
<sequence>MEVQSILLSIFAFFLVILNGFFVLSEFAIVKIRRSRLEELVKREVLGAKLALKITGKLDSYLSATQLGITLSSLGLGWIGEPAIARLLEIPFKYFVGDNPVLLHTISFVIAFSFITLLHVVIGELIPKSIAIAKAEKCVLLVARPLHLFWLFFYPLIKIFDFLAVFVLHKMDIKPASEGEESAHSEEELKIIVGESLKGGYLDSIENEIIQNAVSFSDTMAKEIMTPRKDMICLYDDNTYEENMKIVTTTKHTRYPYCKDGKDNIIGMVHLRDLLETMLSCDPPKELESLVREMIIVPESASISNILLQMNRRQSHTALVVDEYGGTAGLLTMEDILEEVIGDITDEHDKKSEDYHKIDEDIYSFDGMLDLERVADVLGITFEEDTEQVTIGGYVFNLLGRMPVVGDTIGDEYCSYEVLATQGARIVRIKAIKKPFELENEEK</sequence>